<accession>A0A3D8PVD8</accession>
<dbReference type="InterPro" id="IPR019832">
    <property type="entry name" value="Mn/Fe_SOD_C"/>
</dbReference>
<evidence type="ECO:0000313" key="8">
    <source>
        <dbReference type="Proteomes" id="UP000257143"/>
    </source>
</evidence>
<evidence type="ECO:0000259" key="5">
    <source>
        <dbReference type="Pfam" id="PF00081"/>
    </source>
</evidence>
<protein>
    <recommendedName>
        <fullName evidence="2">superoxide dismutase</fullName>
        <ecNumber evidence="2">1.15.1.1</ecNumber>
    </recommendedName>
</protein>
<evidence type="ECO:0000256" key="3">
    <source>
        <dbReference type="ARBA" id="ARBA00022723"/>
    </source>
</evidence>
<dbReference type="Pfam" id="PF00081">
    <property type="entry name" value="Sod_Fe_N"/>
    <property type="match status" value="1"/>
</dbReference>
<evidence type="ECO:0000313" key="7">
    <source>
        <dbReference type="EMBL" id="RDW19109.1"/>
    </source>
</evidence>
<evidence type="ECO:0000259" key="6">
    <source>
        <dbReference type="Pfam" id="PF02777"/>
    </source>
</evidence>
<comment type="similarity">
    <text evidence="1">Belongs to the iron/manganese superoxide dismutase family.</text>
</comment>
<dbReference type="PROSITE" id="PS00088">
    <property type="entry name" value="SOD_MN"/>
    <property type="match status" value="1"/>
</dbReference>
<evidence type="ECO:0000256" key="4">
    <source>
        <dbReference type="ARBA" id="ARBA00023002"/>
    </source>
</evidence>
<dbReference type="PANTHER" id="PTHR11404:SF6">
    <property type="entry name" value="SUPEROXIDE DISMUTASE [MN], MITOCHONDRIAL"/>
    <property type="match status" value="1"/>
</dbReference>
<dbReference type="GO" id="GO:0004784">
    <property type="term" value="F:superoxide dismutase activity"/>
    <property type="evidence" value="ECO:0007669"/>
    <property type="project" value="UniProtKB-EC"/>
</dbReference>
<dbReference type="EC" id="1.15.1.1" evidence="2"/>
<dbReference type="AlphaFoldDB" id="A0A3D8PVD8"/>
<proteinExistence type="inferred from homology"/>
<dbReference type="Gene3D" id="3.55.40.20">
    <property type="entry name" value="Iron/manganese superoxide dismutase, C-terminal domain"/>
    <property type="match status" value="1"/>
</dbReference>
<sequence length="287" mass="34092">MENNQAYLKELNRWADETKKTLELANLPGSESWIEAISNWKTNVNHYLVNGREILTEDELQRLQQEGQRILDSLVNYYQMDSVPYGKHQLPPLPYSYDALEPYISEEIMRLHHDIHHKAYVEGLNKAEKALYLNLKDKSIVKHWLREQAYNGSGHNLHTIFWFNMTPKSTKYPIKELKQQLEKDFGSWERFRDLFSNVASSVEGVGWAVLLWNPRSGKLGIQSIEKHQLFQLADSIPLLVLDMWEHAYYLQYKTDKASYIKNWWNIVNWEDVNNRYLEASKLKWKLY</sequence>
<dbReference type="InterPro" id="IPR019833">
    <property type="entry name" value="Mn/Fe_SOD_BS"/>
</dbReference>
<dbReference type="InterPro" id="IPR036314">
    <property type="entry name" value="SOD_C_sf"/>
</dbReference>
<dbReference type="FunFam" id="3.55.40.20:FF:000004">
    <property type="entry name" value="Superoxide dismutase [Fe]"/>
    <property type="match status" value="1"/>
</dbReference>
<dbReference type="InterPro" id="IPR050265">
    <property type="entry name" value="Fe/Mn_Superoxide_Dismutase"/>
</dbReference>
<dbReference type="Proteomes" id="UP000257143">
    <property type="component" value="Unassembled WGS sequence"/>
</dbReference>
<dbReference type="InterPro" id="IPR001189">
    <property type="entry name" value="Mn/Fe_SOD"/>
</dbReference>
<keyword evidence="8" id="KW-1185">Reference proteome</keyword>
<dbReference type="InterPro" id="IPR036324">
    <property type="entry name" value="Mn/Fe_SOD_N_sf"/>
</dbReference>
<organism evidence="7 8">
    <name type="scientific">Oceanobacillus arenosus</name>
    <dbReference type="NCBI Taxonomy" id="1229153"/>
    <lineage>
        <taxon>Bacteria</taxon>
        <taxon>Bacillati</taxon>
        <taxon>Bacillota</taxon>
        <taxon>Bacilli</taxon>
        <taxon>Bacillales</taxon>
        <taxon>Bacillaceae</taxon>
        <taxon>Oceanobacillus</taxon>
    </lineage>
</organism>
<reference evidence="8" key="1">
    <citation type="submission" date="2017-11" db="EMBL/GenBank/DDBJ databases">
        <authorList>
            <person name="Zhu W."/>
        </authorList>
    </citation>
    <scope>NUCLEOTIDE SEQUENCE [LARGE SCALE GENOMIC DNA]</scope>
    <source>
        <strain evidence="8">CAU 1183</strain>
    </source>
</reference>
<feature type="domain" description="Manganese/iron superoxide dismutase C-terminal" evidence="6">
    <location>
        <begin position="175"/>
        <end position="275"/>
    </location>
</feature>
<dbReference type="PANTHER" id="PTHR11404">
    <property type="entry name" value="SUPEROXIDE DISMUTASE 2"/>
    <property type="match status" value="1"/>
</dbReference>
<keyword evidence="4" id="KW-0560">Oxidoreductase</keyword>
<feature type="domain" description="Manganese/iron superoxide dismutase N-terminal" evidence="5">
    <location>
        <begin position="87"/>
        <end position="165"/>
    </location>
</feature>
<dbReference type="InterPro" id="IPR019831">
    <property type="entry name" value="Mn/Fe_SOD_N"/>
</dbReference>
<dbReference type="Pfam" id="PF02777">
    <property type="entry name" value="Sod_Fe_C"/>
    <property type="match status" value="1"/>
</dbReference>
<dbReference type="OrthoDB" id="9803125at2"/>
<dbReference type="GO" id="GO:0046872">
    <property type="term" value="F:metal ion binding"/>
    <property type="evidence" value="ECO:0007669"/>
    <property type="project" value="UniProtKB-KW"/>
</dbReference>
<dbReference type="SUPFAM" id="SSF46609">
    <property type="entry name" value="Fe,Mn superoxide dismutase (SOD), N-terminal domain"/>
    <property type="match status" value="1"/>
</dbReference>
<dbReference type="SUPFAM" id="SSF54719">
    <property type="entry name" value="Fe,Mn superoxide dismutase (SOD), C-terminal domain"/>
    <property type="match status" value="1"/>
</dbReference>
<dbReference type="RefSeq" id="WP_115772844.1">
    <property type="nucleotide sequence ID" value="NZ_PIOC01000014.1"/>
</dbReference>
<evidence type="ECO:0000256" key="1">
    <source>
        <dbReference type="ARBA" id="ARBA00008714"/>
    </source>
</evidence>
<dbReference type="PRINTS" id="PR01703">
    <property type="entry name" value="MNSODISMTASE"/>
</dbReference>
<keyword evidence="3" id="KW-0479">Metal-binding</keyword>
<gene>
    <name evidence="7" type="ORF">CWR48_08650</name>
</gene>
<dbReference type="Gene3D" id="1.10.287.990">
    <property type="entry name" value="Fe,Mn superoxide dismutase (SOD) domain"/>
    <property type="match status" value="1"/>
</dbReference>
<name>A0A3D8PVD8_9BACI</name>
<dbReference type="EMBL" id="PIOC01000014">
    <property type="protein sequence ID" value="RDW19109.1"/>
    <property type="molecule type" value="Genomic_DNA"/>
</dbReference>
<comment type="caution">
    <text evidence="7">The sequence shown here is derived from an EMBL/GenBank/DDBJ whole genome shotgun (WGS) entry which is preliminary data.</text>
</comment>
<evidence type="ECO:0000256" key="2">
    <source>
        <dbReference type="ARBA" id="ARBA00012682"/>
    </source>
</evidence>